<evidence type="ECO:0000256" key="3">
    <source>
        <dbReference type="ARBA" id="ARBA00022723"/>
    </source>
</evidence>
<dbReference type="Gene3D" id="3.10.170.20">
    <property type="match status" value="1"/>
</dbReference>
<dbReference type="EC" id="3.4.24.-" evidence="10"/>
<evidence type="ECO:0000256" key="7">
    <source>
        <dbReference type="ARBA" id="ARBA00039717"/>
    </source>
</evidence>
<evidence type="ECO:0000256" key="5">
    <source>
        <dbReference type="ARBA" id="ARBA00022833"/>
    </source>
</evidence>
<keyword evidence="2 10" id="KW-0645">Protease</keyword>
<feature type="active site" evidence="8">
    <location>
        <position position="236"/>
    </location>
</feature>
<dbReference type="InterPro" id="IPR001577">
    <property type="entry name" value="Peptidase_M8"/>
</dbReference>
<dbReference type="PANTHER" id="PTHR10942:SF0">
    <property type="entry name" value="LEISHMANOLYSIN-LIKE PEPTIDASE"/>
    <property type="match status" value="1"/>
</dbReference>
<evidence type="ECO:0000256" key="2">
    <source>
        <dbReference type="ARBA" id="ARBA00022670"/>
    </source>
</evidence>
<evidence type="ECO:0000256" key="6">
    <source>
        <dbReference type="ARBA" id="ARBA00023049"/>
    </source>
</evidence>
<keyword evidence="6 9" id="KW-0482">Metalloprotease</keyword>
<comment type="similarity">
    <text evidence="1 10">Belongs to the peptidase M8 family.</text>
</comment>
<dbReference type="SUPFAM" id="SSF55486">
    <property type="entry name" value="Metalloproteases ('zincins'), catalytic domain"/>
    <property type="match status" value="1"/>
</dbReference>
<keyword evidence="5 9" id="KW-0862">Zinc</keyword>
<proteinExistence type="inferred from homology"/>
<evidence type="ECO:0000256" key="9">
    <source>
        <dbReference type="PIRSR" id="PIRSR601577-2"/>
    </source>
</evidence>
<feature type="signal peptide" evidence="10">
    <location>
        <begin position="1"/>
        <end position="17"/>
    </location>
</feature>
<dbReference type="GO" id="GO:0016020">
    <property type="term" value="C:membrane"/>
    <property type="evidence" value="ECO:0007669"/>
    <property type="project" value="InterPro"/>
</dbReference>
<dbReference type="EMBL" id="CASHTH010002501">
    <property type="protein sequence ID" value="CAI8030809.1"/>
    <property type="molecule type" value="Genomic_DNA"/>
</dbReference>
<dbReference type="Proteomes" id="UP001174909">
    <property type="component" value="Unassembled WGS sequence"/>
</dbReference>
<organism evidence="11 12">
    <name type="scientific">Geodia barretti</name>
    <name type="common">Barrett's horny sponge</name>
    <dbReference type="NCBI Taxonomy" id="519541"/>
    <lineage>
        <taxon>Eukaryota</taxon>
        <taxon>Metazoa</taxon>
        <taxon>Porifera</taxon>
        <taxon>Demospongiae</taxon>
        <taxon>Heteroscleromorpha</taxon>
        <taxon>Tetractinellida</taxon>
        <taxon>Astrophorina</taxon>
        <taxon>Geodiidae</taxon>
        <taxon>Geodia</taxon>
    </lineage>
</organism>
<dbReference type="GO" id="GO:0006508">
    <property type="term" value="P:proteolysis"/>
    <property type="evidence" value="ECO:0007669"/>
    <property type="project" value="UniProtKB-KW"/>
</dbReference>
<dbReference type="GO" id="GO:0004222">
    <property type="term" value="F:metalloendopeptidase activity"/>
    <property type="evidence" value="ECO:0007669"/>
    <property type="project" value="UniProtKB-UniRule"/>
</dbReference>
<feature type="chain" id="PRO_5041490622" description="Leishmanolysin-like peptidase" evidence="10">
    <location>
        <begin position="18"/>
        <end position="308"/>
    </location>
</feature>
<protein>
    <recommendedName>
        <fullName evidence="7 10">Leishmanolysin-like peptidase</fullName>
        <ecNumber evidence="10">3.4.24.-</ecNumber>
    </recommendedName>
</protein>
<evidence type="ECO:0000256" key="8">
    <source>
        <dbReference type="PIRSR" id="PIRSR601577-1"/>
    </source>
</evidence>
<sequence length="308" mass="33911">MFSRVLVFVLYCVVCIASERQHVCIHGQREEELTLGVRLSPESDHAAKREATDPRPIRFRPYFDDTVTSNSDSNQREMIQEVVPAVLSFFSTVVSVPPTPSPVLLDRSCSGGGYYVPEGGSTVRRCVDQCVSTTCGGIVTIPDDHLKRCVQCNNTSPQSLQCSPGVPSTDGAGVADTDYILYISALPCVEGPTLAFAAACQMESQLDRPIAGYINFCPNNLGETTRDYLFQVAKHELFHALGFSYSLMALWRDSSGDRRTPSDQQIPNTVTTVNYATWDTFSGPKEHTVTVLRTEAVLREGRGSLWLQ</sequence>
<evidence type="ECO:0000313" key="12">
    <source>
        <dbReference type="Proteomes" id="UP001174909"/>
    </source>
</evidence>
<evidence type="ECO:0000256" key="10">
    <source>
        <dbReference type="RuleBase" id="RU366077"/>
    </source>
</evidence>
<gene>
    <name evidence="11" type="ORF">GBAR_LOCUS17478</name>
</gene>
<evidence type="ECO:0000256" key="4">
    <source>
        <dbReference type="ARBA" id="ARBA00022801"/>
    </source>
</evidence>
<feature type="binding site" evidence="9">
    <location>
        <position position="235"/>
    </location>
    <ligand>
        <name>Zn(2+)</name>
        <dbReference type="ChEBI" id="CHEBI:29105"/>
        <note>catalytic</note>
    </ligand>
</feature>
<name>A0AA35SJR5_GEOBA</name>
<keyword evidence="4 10" id="KW-0378">Hydrolase</keyword>
<dbReference type="Pfam" id="PF01457">
    <property type="entry name" value="Peptidase_M8"/>
    <property type="match status" value="1"/>
</dbReference>
<keyword evidence="10" id="KW-0732">Signal</keyword>
<dbReference type="GO" id="GO:0007155">
    <property type="term" value="P:cell adhesion"/>
    <property type="evidence" value="ECO:0007669"/>
    <property type="project" value="InterPro"/>
</dbReference>
<keyword evidence="3 9" id="KW-0479">Metal-binding</keyword>
<comment type="caution">
    <text evidence="11">The sequence shown here is derived from an EMBL/GenBank/DDBJ whole genome shotgun (WGS) entry which is preliminary data.</text>
</comment>
<dbReference type="AlphaFoldDB" id="A0AA35SJR5"/>
<evidence type="ECO:0000256" key="1">
    <source>
        <dbReference type="ARBA" id="ARBA00005860"/>
    </source>
</evidence>
<keyword evidence="12" id="KW-1185">Reference proteome</keyword>
<dbReference type="GO" id="GO:0005737">
    <property type="term" value="C:cytoplasm"/>
    <property type="evidence" value="ECO:0007669"/>
    <property type="project" value="TreeGrafter"/>
</dbReference>
<comment type="cofactor">
    <cofactor evidence="9 10">
        <name>Zn(2+)</name>
        <dbReference type="ChEBI" id="CHEBI:29105"/>
    </cofactor>
    <text evidence="9 10">Binds 1 zinc ion per subunit.</text>
</comment>
<evidence type="ECO:0000313" key="11">
    <source>
        <dbReference type="EMBL" id="CAI8030809.1"/>
    </source>
</evidence>
<accession>A0AA35SJR5</accession>
<reference evidence="11" key="1">
    <citation type="submission" date="2023-03" db="EMBL/GenBank/DDBJ databases">
        <authorList>
            <person name="Steffen K."/>
            <person name="Cardenas P."/>
        </authorList>
    </citation>
    <scope>NUCLEOTIDE SEQUENCE</scope>
</reference>
<dbReference type="GO" id="GO:0046872">
    <property type="term" value="F:metal ion binding"/>
    <property type="evidence" value="ECO:0007669"/>
    <property type="project" value="UniProtKB-KW"/>
</dbReference>
<feature type="binding site" evidence="9">
    <location>
        <position position="239"/>
    </location>
    <ligand>
        <name>Zn(2+)</name>
        <dbReference type="ChEBI" id="CHEBI:29105"/>
        <note>catalytic</note>
    </ligand>
</feature>
<dbReference type="PANTHER" id="PTHR10942">
    <property type="entry name" value="LEISHMANOLYSIN-LIKE PEPTIDASE"/>
    <property type="match status" value="1"/>
</dbReference>